<gene>
    <name evidence="2" type="ORF">MEDL_68439</name>
</gene>
<keyword evidence="3" id="KW-1185">Reference proteome</keyword>
<organism evidence="2 3">
    <name type="scientific">Mytilus edulis</name>
    <name type="common">Blue mussel</name>
    <dbReference type="NCBI Taxonomy" id="6550"/>
    <lineage>
        <taxon>Eukaryota</taxon>
        <taxon>Metazoa</taxon>
        <taxon>Spiralia</taxon>
        <taxon>Lophotrochozoa</taxon>
        <taxon>Mollusca</taxon>
        <taxon>Bivalvia</taxon>
        <taxon>Autobranchia</taxon>
        <taxon>Pteriomorphia</taxon>
        <taxon>Mytilida</taxon>
        <taxon>Mytiloidea</taxon>
        <taxon>Mytilidae</taxon>
        <taxon>Mytilinae</taxon>
        <taxon>Mytilus</taxon>
    </lineage>
</organism>
<dbReference type="AlphaFoldDB" id="A0A8S3VS03"/>
<evidence type="ECO:0000313" key="3">
    <source>
        <dbReference type="Proteomes" id="UP000683360"/>
    </source>
</evidence>
<proteinExistence type="predicted"/>
<keyword evidence="1" id="KW-0175">Coiled coil</keyword>
<evidence type="ECO:0000256" key="1">
    <source>
        <dbReference type="SAM" id="Coils"/>
    </source>
</evidence>
<comment type="caution">
    <text evidence="2">The sequence shown here is derived from an EMBL/GenBank/DDBJ whole genome shotgun (WGS) entry which is preliminary data.</text>
</comment>
<dbReference type="EMBL" id="CAJPWZ010003321">
    <property type="protein sequence ID" value="CAG2257223.1"/>
    <property type="molecule type" value="Genomic_DNA"/>
</dbReference>
<feature type="coiled-coil region" evidence="1">
    <location>
        <begin position="241"/>
        <end position="296"/>
    </location>
</feature>
<evidence type="ECO:0000313" key="2">
    <source>
        <dbReference type="EMBL" id="CAG2257223.1"/>
    </source>
</evidence>
<sequence>MATSVPLKHSQIEAAIDAVFNHLLTKVPHKIQSKGNKVAKLKLALQKNQLYSEDRKFGNDTVLNNFGRIAKGVNKNKDSRAVLITWLVDVHTNSCQLLELREKIEGIQILLRLGKETTPVESQDAVEWFKQLCLKPNADFKNPGPKSMLEKQLDSKIIKECLPGDTSWADYVRNHHGLPFCLLYAPKVLSVNIRILCFPSYEELYFYSPDSVAGTIDLGLIGDDQFVPLVKVTQADDGGKIKKLKKEIITLKAEIERLKFEQETSTRKNKEFTKKIETLEQDLHCKEEEYQRIIDKLVKSAERKIQVAMAETKERVTRELLAEILSFP</sequence>
<accession>A0A8S3VS03</accession>
<dbReference type="Proteomes" id="UP000683360">
    <property type="component" value="Unassembled WGS sequence"/>
</dbReference>
<name>A0A8S3VS03_MYTED</name>
<protein>
    <submittedName>
        <fullName evidence="2">Uncharacterized protein</fullName>
    </submittedName>
</protein>
<dbReference type="OrthoDB" id="10301586at2759"/>
<reference evidence="2" key="1">
    <citation type="submission" date="2021-03" db="EMBL/GenBank/DDBJ databases">
        <authorList>
            <person name="Bekaert M."/>
        </authorList>
    </citation>
    <scope>NUCLEOTIDE SEQUENCE</scope>
</reference>